<sequence length="42" mass="5080">MYFLRCESGFRSARSLQAFRLCLSWVVLVSEWSTRAVFWCRM</sequence>
<reference evidence="1 2" key="1">
    <citation type="journal article" date="2008" name="Nature">
        <title>The genome of the model beetle and pest Tribolium castaneum.</title>
        <authorList>
            <consortium name="Tribolium Genome Sequencing Consortium"/>
            <person name="Richards S."/>
            <person name="Gibbs R.A."/>
            <person name="Weinstock G.M."/>
            <person name="Brown S.J."/>
            <person name="Denell R."/>
            <person name="Beeman R.W."/>
            <person name="Gibbs R."/>
            <person name="Beeman R.W."/>
            <person name="Brown S.J."/>
            <person name="Bucher G."/>
            <person name="Friedrich M."/>
            <person name="Grimmelikhuijzen C.J."/>
            <person name="Klingler M."/>
            <person name="Lorenzen M."/>
            <person name="Richards S."/>
            <person name="Roth S."/>
            <person name="Schroder R."/>
            <person name="Tautz D."/>
            <person name="Zdobnov E.M."/>
            <person name="Muzny D."/>
            <person name="Gibbs R.A."/>
            <person name="Weinstock G.M."/>
            <person name="Attaway T."/>
            <person name="Bell S."/>
            <person name="Buhay C.J."/>
            <person name="Chandrabose M.N."/>
            <person name="Chavez D."/>
            <person name="Clerk-Blankenburg K.P."/>
            <person name="Cree A."/>
            <person name="Dao M."/>
            <person name="Davis C."/>
            <person name="Chacko J."/>
            <person name="Dinh H."/>
            <person name="Dugan-Rocha S."/>
            <person name="Fowler G."/>
            <person name="Garner T.T."/>
            <person name="Garnes J."/>
            <person name="Gnirke A."/>
            <person name="Hawes A."/>
            <person name="Hernandez J."/>
            <person name="Hines S."/>
            <person name="Holder M."/>
            <person name="Hume J."/>
            <person name="Jhangiani S.N."/>
            <person name="Joshi V."/>
            <person name="Khan Z.M."/>
            <person name="Jackson L."/>
            <person name="Kovar C."/>
            <person name="Kowis A."/>
            <person name="Lee S."/>
            <person name="Lewis L.R."/>
            <person name="Margolis J."/>
            <person name="Morgan M."/>
            <person name="Nazareth L.V."/>
            <person name="Nguyen N."/>
            <person name="Okwuonu G."/>
            <person name="Parker D."/>
            <person name="Richards S."/>
            <person name="Ruiz S.J."/>
            <person name="Santibanez J."/>
            <person name="Savard J."/>
            <person name="Scherer S.E."/>
            <person name="Schneider B."/>
            <person name="Sodergren E."/>
            <person name="Tautz D."/>
            <person name="Vattahil S."/>
            <person name="Villasana D."/>
            <person name="White C.S."/>
            <person name="Wright R."/>
            <person name="Park Y."/>
            <person name="Beeman R.W."/>
            <person name="Lord J."/>
            <person name="Oppert B."/>
            <person name="Lorenzen M."/>
            <person name="Brown S."/>
            <person name="Wang L."/>
            <person name="Savard J."/>
            <person name="Tautz D."/>
            <person name="Richards S."/>
            <person name="Weinstock G."/>
            <person name="Gibbs R.A."/>
            <person name="Liu Y."/>
            <person name="Worley K."/>
            <person name="Weinstock G."/>
            <person name="Elsik C.G."/>
            <person name="Reese J.T."/>
            <person name="Elhaik E."/>
            <person name="Landan G."/>
            <person name="Graur D."/>
            <person name="Arensburger P."/>
            <person name="Atkinson P."/>
            <person name="Beeman R.W."/>
            <person name="Beidler J."/>
            <person name="Brown S.J."/>
            <person name="Demuth J.P."/>
            <person name="Drury D.W."/>
            <person name="Du Y.Z."/>
            <person name="Fujiwara H."/>
            <person name="Lorenzen M."/>
            <person name="Maselli V."/>
            <person name="Osanai M."/>
            <person name="Park Y."/>
            <person name="Robertson H.M."/>
            <person name="Tu Z."/>
            <person name="Wang J.J."/>
            <person name="Wang S."/>
            <person name="Richards S."/>
            <person name="Song H."/>
            <person name="Zhang L."/>
            <person name="Sodergren E."/>
            <person name="Werner D."/>
            <person name="Stanke M."/>
            <person name="Morgenstern B."/>
            <person name="Solovyev V."/>
            <person name="Kosarev P."/>
            <person name="Brown G."/>
            <person name="Chen H.C."/>
            <person name="Ermolaeva O."/>
            <person name="Hlavina W."/>
            <person name="Kapustin Y."/>
            <person name="Kiryutin B."/>
            <person name="Kitts P."/>
            <person name="Maglott D."/>
            <person name="Pruitt K."/>
            <person name="Sapojnikov V."/>
            <person name="Souvorov A."/>
            <person name="Mackey A.J."/>
            <person name="Waterhouse R.M."/>
            <person name="Wyder S."/>
            <person name="Zdobnov E.M."/>
            <person name="Zdobnov E.M."/>
            <person name="Wyder S."/>
            <person name="Kriventseva E.V."/>
            <person name="Kadowaki T."/>
            <person name="Bork P."/>
            <person name="Aranda M."/>
            <person name="Bao R."/>
            <person name="Beermann A."/>
            <person name="Berns N."/>
            <person name="Bolognesi R."/>
            <person name="Bonneton F."/>
            <person name="Bopp D."/>
            <person name="Brown S.J."/>
            <person name="Bucher G."/>
            <person name="Butts T."/>
            <person name="Chaumot A."/>
            <person name="Denell R.E."/>
            <person name="Ferrier D.E."/>
            <person name="Friedrich M."/>
            <person name="Gordon C.M."/>
            <person name="Jindra M."/>
            <person name="Klingler M."/>
            <person name="Lan Q."/>
            <person name="Lattorff H.M."/>
            <person name="Laudet V."/>
            <person name="von Levetsow C."/>
            <person name="Liu Z."/>
            <person name="Lutz R."/>
            <person name="Lynch J.A."/>
            <person name="da Fonseca R.N."/>
            <person name="Posnien N."/>
            <person name="Reuter R."/>
            <person name="Roth S."/>
            <person name="Savard J."/>
            <person name="Schinko J.B."/>
            <person name="Schmitt C."/>
            <person name="Schoppmeier M."/>
            <person name="Schroder R."/>
            <person name="Shippy T.D."/>
            <person name="Simonnet F."/>
            <person name="Marques-Souza H."/>
            <person name="Tautz D."/>
            <person name="Tomoyasu Y."/>
            <person name="Trauner J."/>
            <person name="Van der Zee M."/>
            <person name="Vervoort M."/>
            <person name="Wittkopp N."/>
            <person name="Wimmer E.A."/>
            <person name="Yang X."/>
            <person name="Jones A.K."/>
            <person name="Sattelle D.B."/>
            <person name="Ebert P.R."/>
            <person name="Nelson D."/>
            <person name="Scott J.G."/>
            <person name="Beeman R.W."/>
            <person name="Muthukrishnan S."/>
            <person name="Kramer K.J."/>
            <person name="Arakane Y."/>
            <person name="Beeman R.W."/>
            <person name="Zhu Q."/>
            <person name="Hogenkamp D."/>
            <person name="Dixit R."/>
            <person name="Oppert B."/>
            <person name="Jiang H."/>
            <person name="Zou Z."/>
            <person name="Marshall J."/>
            <person name="Elpidina E."/>
            <person name="Vinokurov K."/>
            <person name="Oppert C."/>
            <person name="Zou Z."/>
            <person name="Evans J."/>
            <person name="Lu Z."/>
            <person name="Zhao P."/>
            <person name="Sumathipala N."/>
            <person name="Altincicek B."/>
            <person name="Vilcinskas A."/>
            <person name="Williams M."/>
            <person name="Hultmark D."/>
            <person name="Hetru C."/>
            <person name="Jiang H."/>
            <person name="Grimmelikhuijzen C.J."/>
            <person name="Hauser F."/>
            <person name="Cazzamali G."/>
            <person name="Williamson M."/>
            <person name="Park Y."/>
            <person name="Li B."/>
            <person name="Tanaka Y."/>
            <person name="Predel R."/>
            <person name="Neupert S."/>
            <person name="Schachtner J."/>
            <person name="Verleyen P."/>
            <person name="Raible F."/>
            <person name="Bork P."/>
            <person name="Friedrich M."/>
            <person name="Walden K.K."/>
            <person name="Robertson H.M."/>
            <person name="Angeli S."/>
            <person name="Foret S."/>
            <person name="Bucher G."/>
            <person name="Schuetz S."/>
            <person name="Maleszka R."/>
            <person name="Wimmer E.A."/>
            <person name="Beeman R.W."/>
            <person name="Lorenzen M."/>
            <person name="Tomoyasu Y."/>
            <person name="Miller S.C."/>
            <person name="Grossmann D."/>
            <person name="Bucher G."/>
        </authorList>
    </citation>
    <scope>NUCLEOTIDE SEQUENCE [LARGE SCALE GENOMIC DNA]</scope>
    <source>
        <strain evidence="1 2">Georgia GA2</strain>
    </source>
</reference>
<name>A0A139WJ31_TRICA</name>
<keyword evidence="2" id="KW-1185">Reference proteome</keyword>
<dbReference type="EMBL" id="KQ971338">
    <property type="protein sequence ID" value="KYB27939.1"/>
    <property type="molecule type" value="Genomic_DNA"/>
</dbReference>
<gene>
    <name evidence="1" type="primary">AUGUSTUS-3.0.2_32805</name>
    <name evidence="1" type="ORF">TcasGA2_TC032805</name>
</gene>
<proteinExistence type="predicted"/>
<protein>
    <submittedName>
        <fullName evidence="1">Uncharacterized protein</fullName>
    </submittedName>
</protein>
<accession>A0A139WJ31</accession>
<dbReference type="InParanoid" id="A0A139WJ31"/>
<evidence type="ECO:0000313" key="2">
    <source>
        <dbReference type="Proteomes" id="UP000007266"/>
    </source>
</evidence>
<dbReference type="AlphaFoldDB" id="A0A139WJ31"/>
<dbReference type="Proteomes" id="UP000007266">
    <property type="component" value="Linkage group 4"/>
</dbReference>
<evidence type="ECO:0000313" key="1">
    <source>
        <dbReference type="EMBL" id="KYB27939.1"/>
    </source>
</evidence>
<reference evidence="1 2" key="2">
    <citation type="journal article" date="2010" name="Nucleic Acids Res.">
        <title>BeetleBase in 2010: revisions to provide comprehensive genomic information for Tribolium castaneum.</title>
        <authorList>
            <person name="Kim H.S."/>
            <person name="Murphy T."/>
            <person name="Xia J."/>
            <person name="Caragea D."/>
            <person name="Park Y."/>
            <person name="Beeman R.W."/>
            <person name="Lorenzen M.D."/>
            <person name="Butcher S."/>
            <person name="Manak J.R."/>
            <person name="Brown S.J."/>
        </authorList>
    </citation>
    <scope>GENOME REANNOTATION</scope>
    <source>
        <strain evidence="1 2">Georgia GA2</strain>
    </source>
</reference>
<organism evidence="1 2">
    <name type="scientific">Tribolium castaneum</name>
    <name type="common">Red flour beetle</name>
    <dbReference type="NCBI Taxonomy" id="7070"/>
    <lineage>
        <taxon>Eukaryota</taxon>
        <taxon>Metazoa</taxon>
        <taxon>Ecdysozoa</taxon>
        <taxon>Arthropoda</taxon>
        <taxon>Hexapoda</taxon>
        <taxon>Insecta</taxon>
        <taxon>Pterygota</taxon>
        <taxon>Neoptera</taxon>
        <taxon>Endopterygota</taxon>
        <taxon>Coleoptera</taxon>
        <taxon>Polyphaga</taxon>
        <taxon>Cucujiformia</taxon>
        <taxon>Tenebrionidae</taxon>
        <taxon>Tenebrionidae incertae sedis</taxon>
        <taxon>Tribolium</taxon>
    </lineage>
</organism>